<dbReference type="SUPFAM" id="SSF55753">
    <property type="entry name" value="Actin depolymerizing proteins"/>
    <property type="match status" value="1"/>
</dbReference>
<dbReference type="Proteomes" id="UP000054560">
    <property type="component" value="Unassembled WGS sequence"/>
</dbReference>
<accession>A0A0L0F9C7</accession>
<evidence type="ECO:0000313" key="2">
    <source>
        <dbReference type="EMBL" id="KNC73329.1"/>
    </source>
</evidence>
<dbReference type="GO" id="GO:0015629">
    <property type="term" value="C:actin cytoskeleton"/>
    <property type="evidence" value="ECO:0007669"/>
    <property type="project" value="TreeGrafter"/>
</dbReference>
<sequence length="134" mass="14489">VLDGDEECDSFWEVFGGQAEVKSAEEGGCDTQVNEPGPSKLFRISDSDGEIEVDLEKEGELSKDDLDTNDVFLVDAGGLALFIWVGDGASLEEKANAFQIANKYIALNELPHTVPVSRVTESNTSKAFDALMDN</sequence>
<dbReference type="PANTHER" id="PTHR11977:SF130">
    <property type="entry name" value="SEVERIN"/>
    <property type="match status" value="1"/>
</dbReference>
<dbReference type="AlphaFoldDB" id="A0A0L0F9C7"/>
<dbReference type="InterPro" id="IPR007123">
    <property type="entry name" value="Gelsolin-like_dom"/>
</dbReference>
<dbReference type="InterPro" id="IPR029006">
    <property type="entry name" value="ADF-H/Gelsolin-like_dom_sf"/>
</dbReference>
<dbReference type="OrthoDB" id="6375767at2759"/>
<keyword evidence="3" id="KW-1185">Reference proteome</keyword>
<evidence type="ECO:0000259" key="1">
    <source>
        <dbReference type="Pfam" id="PF00626"/>
    </source>
</evidence>
<reference evidence="2 3" key="1">
    <citation type="submission" date="2011-02" db="EMBL/GenBank/DDBJ databases">
        <title>The Genome Sequence of Sphaeroforma arctica JP610.</title>
        <authorList>
            <consortium name="The Broad Institute Genome Sequencing Platform"/>
            <person name="Russ C."/>
            <person name="Cuomo C."/>
            <person name="Young S.K."/>
            <person name="Zeng Q."/>
            <person name="Gargeya S."/>
            <person name="Alvarado L."/>
            <person name="Berlin A."/>
            <person name="Chapman S.B."/>
            <person name="Chen Z."/>
            <person name="Freedman E."/>
            <person name="Gellesch M."/>
            <person name="Goldberg J."/>
            <person name="Griggs A."/>
            <person name="Gujja S."/>
            <person name="Heilman E."/>
            <person name="Heiman D."/>
            <person name="Howarth C."/>
            <person name="Mehta T."/>
            <person name="Neiman D."/>
            <person name="Pearson M."/>
            <person name="Roberts A."/>
            <person name="Saif S."/>
            <person name="Shea T."/>
            <person name="Shenoy N."/>
            <person name="Sisk P."/>
            <person name="Stolte C."/>
            <person name="Sykes S."/>
            <person name="White J."/>
            <person name="Yandava C."/>
            <person name="Burger G."/>
            <person name="Gray M.W."/>
            <person name="Holland P.W.H."/>
            <person name="King N."/>
            <person name="Lang F.B.F."/>
            <person name="Roger A.J."/>
            <person name="Ruiz-Trillo I."/>
            <person name="Haas B."/>
            <person name="Nusbaum C."/>
            <person name="Birren B."/>
        </authorList>
    </citation>
    <scope>NUCLEOTIDE SEQUENCE [LARGE SCALE GENOMIC DNA]</scope>
    <source>
        <strain evidence="2 3">JP610</strain>
    </source>
</reference>
<feature type="non-terminal residue" evidence="2">
    <location>
        <position position="1"/>
    </location>
</feature>
<dbReference type="GO" id="GO:0005737">
    <property type="term" value="C:cytoplasm"/>
    <property type="evidence" value="ECO:0007669"/>
    <property type="project" value="TreeGrafter"/>
</dbReference>
<dbReference type="RefSeq" id="XP_014147231.1">
    <property type="nucleotide sequence ID" value="XM_014291756.1"/>
</dbReference>
<dbReference type="GO" id="GO:0008154">
    <property type="term" value="P:actin polymerization or depolymerization"/>
    <property type="evidence" value="ECO:0007669"/>
    <property type="project" value="TreeGrafter"/>
</dbReference>
<dbReference type="EMBL" id="KQ245764">
    <property type="protein sequence ID" value="KNC73329.1"/>
    <property type="molecule type" value="Genomic_DNA"/>
</dbReference>
<dbReference type="GO" id="GO:0051015">
    <property type="term" value="F:actin filament binding"/>
    <property type="evidence" value="ECO:0007669"/>
    <property type="project" value="InterPro"/>
</dbReference>
<protein>
    <recommendedName>
        <fullName evidence="1">Gelsolin-like domain-containing protein</fullName>
    </recommendedName>
</protein>
<feature type="domain" description="Gelsolin-like" evidence="1">
    <location>
        <begin position="54"/>
        <end position="128"/>
    </location>
</feature>
<evidence type="ECO:0000313" key="3">
    <source>
        <dbReference type="Proteomes" id="UP000054560"/>
    </source>
</evidence>
<dbReference type="InterPro" id="IPR007122">
    <property type="entry name" value="Villin/Gelsolin"/>
</dbReference>
<name>A0A0L0F9C7_9EUKA</name>
<organism evidence="2 3">
    <name type="scientific">Sphaeroforma arctica JP610</name>
    <dbReference type="NCBI Taxonomy" id="667725"/>
    <lineage>
        <taxon>Eukaryota</taxon>
        <taxon>Ichthyosporea</taxon>
        <taxon>Ichthyophonida</taxon>
        <taxon>Sphaeroforma</taxon>
    </lineage>
</organism>
<dbReference type="Pfam" id="PF00626">
    <property type="entry name" value="Gelsolin"/>
    <property type="match status" value="1"/>
</dbReference>
<dbReference type="PANTHER" id="PTHR11977">
    <property type="entry name" value="VILLIN"/>
    <property type="match status" value="1"/>
</dbReference>
<dbReference type="SMART" id="SM00262">
    <property type="entry name" value="GEL"/>
    <property type="match status" value="1"/>
</dbReference>
<gene>
    <name evidence="2" type="ORF">SARC_14114</name>
</gene>
<dbReference type="eggNOG" id="KOG0443">
    <property type="taxonomic scope" value="Eukaryota"/>
</dbReference>
<dbReference type="Gene3D" id="3.40.20.10">
    <property type="entry name" value="Severin"/>
    <property type="match status" value="1"/>
</dbReference>
<proteinExistence type="predicted"/>
<dbReference type="GeneID" id="25914618"/>
<dbReference type="STRING" id="667725.A0A0L0F9C7"/>